<evidence type="ECO:0000313" key="4">
    <source>
        <dbReference type="EMBL" id="EXJ71560.1"/>
    </source>
</evidence>
<dbReference type="PANTHER" id="PTHR10039:SF5">
    <property type="entry name" value="NACHT DOMAIN-CONTAINING PROTEIN"/>
    <property type="match status" value="1"/>
</dbReference>
<protein>
    <recommendedName>
        <fullName evidence="6">NACHT domain-containing protein</fullName>
    </recommendedName>
</protein>
<dbReference type="STRING" id="1182543.W9X2L9"/>
<dbReference type="RefSeq" id="XP_007744159.1">
    <property type="nucleotide sequence ID" value="XM_007745969.1"/>
</dbReference>
<dbReference type="Proteomes" id="UP000019471">
    <property type="component" value="Unassembled WGS sequence"/>
</dbReference>
<evidence type="ECO:0000256" key="1">
    <source>
        <dbReference type="ARBA" id="ARBA00022737"/>
    </source>
</evidence>
<dbReference type="HOGENOM" id="CLU_002341_6_2_1"/>
<name>W9X2L9_9EURO</name>
<dbReference type="EMBL" id="AMGX01000007">
    <property type="protein sequence ID" value="EXJ71560.1"/>
    <property type="molecule type" value="Genomic_DNA"/>
</dbReference>
<dbReference type="InterPro" id="IPR056693">
    <property type="entry name" value="DUF7791"/>
</dbReference>
<dbReference type="Pfam" id="PF25053">
    <property type="entry name" value="DUF7791"/>
    <property type="match status" value="1"/>
</dbReference>
<keyword evidence="1" id="KW-0677">Repeat</keyword>
<dbReference type="GeneID" id="19190086"/>
<dbReference type="Gene3D" id="3.40.50.300">
    <property type="entry name" value="P-loop containing nucleotide triphosphate hydrolases"/>
    <property type="match status" value="1"/>
</dbReference>
<accession>W9X2L9</accession>
<dbReference type="SUPFAM" id="SSF52540">
    <property type="entry name" value="P-loop containing nucleoside triphosphate hydrolases"/>
    <property type="match status" value="1"/>
</dbReference>
<feature type="domain" description="DUF7791" evidence="3">
    <location>
        <begin position="456"/>
        <end position="529"/>
    </location>
</feature>
<dbReference type="PANTHER" id="PTHR10039">
    <property type="entry name" value="AMELOGENIN"/>
    <property type="match status" value="1"/>
</dbReference>
<dbReference type="InterPro" id="IPR027417">
    <property type="entry name" value="P-loop_NTPase"/>
</dbReference>
<proteinExistence type="predicted"/>
<organism evidence="4 5">
    <name type="scientific">Cladophialophora psammophila CBS 110553</name>
    <dbReference type="NCBI Taxonomy" id="1182543"/>
    <lineage>
        <taxon>Eukaryota</taxon>
        <taxon>Fungi</taxon>
        <taxon>Dikarya</taxon>
        <taxon>Ascomycota</taxon>
        <taxon>Pezizomycotina</taxon>
        <taxon>Eurotiomycetes</taxon>
        <taxon>Chaetothyriomycetidae</taxon>
        <taxon>Chaetothyriales</taxon>
        <taxon>Herpotrichiellaceae</taxon>
        <taxon>Cladophialophora</taxon>
    </lineage>
</organism>
<dbReference type="OrthoDB" id="4158614at2759"/>
<sequence length="743" mass="83869">MALDPLSAVGLAANIVQFIDLICELISGAQEIYHSADGATAGNVELEGLAESIPSLSSKLMKPLDPTQSAVSTAEEEIVKVAASSRAVGEELVATIQSFKVGEGSHKKWQSFRQALNTTWKRDQIDLIGLSVRQGQVLQSLENARTECLEIDSARLQRIEPMLESVRGLVRGSQDLTEQHLAGIDQNLRDSDHEATKFQKEASILKSLSFDRMAARYSAITEAHQKTFKWIFEPSCWQSSDPRSRIRFHDWLTSGNGISWISGKPGSGKSTLMKYLRDCQQTKRCLQVWANNDRLTIAGFFWIAGSDMQKSQRAQERWAISRHGLQSEWSFSELIETFRKLSVTTVDPENPAKFCIFIDGLDEYNGDHLDLIKTVQNIAQINNVKVCVASRPWNCFEDAFGRDSLSKLCLQDLTKDDIALYAREKLEEDPNFSLTRQDVLQTEQLISEIVHRPKGSVDKVYRKRMAHTFRVALETHKPLRLLLYSSIDEGDHVLMRHPTQSHSGSIQRNDKILIVEDVMNRQLNGRYKGYWNPTANQESEMSTSFIGPFNAAACVCSAFIRQGETFPGSLDLVHLDDFIKFARRAEDELVDEMNIVFYSSAPMLRDNLDICDGKATSLLGKAIESGYISWIRDRLKKEPTIILGRSGQAWMITFLRWLSGHRDPHIQKASYEMAALLLRNGTNPNGMFDGKSILHTRLDNVGHKSNSPLHDSPLRKWYLELLLLLLKKGAKFFEDLANESCVL</sequence>
<comment type="caution">
    <text evidence="4">The sequence shown here is derived from an EMBL/GenBank/DDBJ whole genome shotgun (WGS) entry which is preliminary data.</text>
</comment>
<reference evidence="4 5" key="1">
    <citation type="submission" date="2013-03" db="EMBL/GenBank/DDBJ databases">
        <title>The Genome Sequence of Cladophialophora psammophila CBS 110553.</title>
        <authorList>
            <consortium name="The Broad Institute Genomics Platform"/>
            <person name="Cuomo C."/>
            <person name="de Hoog S."/>
            <person name="Gorbushina A."/>
            <person name="Walker B."/>
            <person name="Young S.K."/>
            <person name="Zeng Q."/>
            <person name="Gargeya S."/>
            <person name="Fitzgerald M."/>
            <person name="Haas B."/>
            <person name="Abouelleil A."/>
            <person name="Allen A.W."/>
            <person name="Alvarado L."/>
            <person name="Arachchi H.M."/>
            <person name="Berlin A.M."/>
            <person name="Chapman S.B."/>
            <person name="Gainer-Dewar J."/>
            <person name="Goldberg J."/>
            <person name="Griggs A."/>
            <person name="Gujja S."/>
            <person name="Hansen M."/>
            <person name="Howarth C."/>
            <person name="Imamovic A."/>
            <person name="Ireland A."/>
            <person name="Larimer J."/>
            <person name="McCowan C."/>
            <person name="Murphy C."/>
            <person name="Pearson M."/>
            <person name="Poon T.W."/>
            <person name="Priest M."/>
            <person name="Roberts A."/>
            <person name="Saif S."/>
            <person name="Shea T."/>
            <person name="Sisk P."/>
            <person name="Sykes S."/>
            <person name="Wortman J."/>
            <person name="Nusbaum C."/>
            <person name="Birren B."/>
        </authorList>
    </citation>
    <scope>NUCLEOTIDE SEQUENCE [LARGE SCALE GENOMIC DNA]</scope>
    <source>
        <strain evidence="4 5">CBS 110553</strain>
    </source>
</reference>
<evidence type="ECO:0000313" key="5">
    <source>
        <dbReference type="Proteomes" id="UP000019471"/>
    </source>
</evidence>
<dbReference type="Pfam" id="PF24883">
    <property type="entry name" value="NPHP3_N"/>
    <property type="match status" value="1"/>
</dbReference>
<dbReference type="eggNOG" id="ENOG502SHWY">
    <property type="taxonomic scope" value="Eukaryota"/>
</dbReference>
<evidence type="ECO:0000259" key="2">
    <source>
        <dbReference type="Pfam" id="PF24883"/>
    </source>
</evidence>
<keyword evidence="5" id="KW-1185">Reference proteome</keyword>
<feature type="domain" description="Nephrocystin 3-like N-terminal" evidence="2">
    <location>
        <begin position="247"/>
        <end position="391"/>
    </location>
</feature>
<dbReference type="AlphaFoldDB" id="W9X2L9"/>
<dbReference type="InterPro" id="IPR056884">
    <property type="entry name" value="NPHP3-like_N"/>
</dbReference>
<evidence type="ECO:0008006" key="6">
    <source>
        <dbReference type="Google" id="ProtNLM"/>
    </source>
</evidence>
<evidence type="ECO:0000259" key="3">
    <source>
        <dbReference type="Pfam" id="PF25053"/>
    </source>
</evidence>
<gene>
    <name evidence="4" type="ORF">A1O5_05368</name>
</gene>